<dbReference type="Gene3D" id="3.30.70.2740">
    <property type="match status" value="1"/>
</dbReference>
<dbReference type="EMBL" id="CP133720">
    <property type="protein sequence ID" value="WMW79035.1"/>
    <property type="molecule type" value="Genomic_DNA"/>
</dbReference>
<dbReference type="Pfam" id="PF02913">
    <property type="entry name" value="FAD-oxidase_C"/>
    <property type="match status" value="1"/>
</dbReference>
<dbReference type="SUPFAM" id="SSF56176">
    <property type="entry name" value="FAD-binding/transporter-associated domain-like"/>
    <property type="match status" value="1"/>
</dbReference>
<evidence type="ECO:0000256" key="1">
    <source>
        <dbReference type="ARBA" id="ARBA00008000"/>
    </source>
</evidence>
<evidence type="ECO:0000259" key="4">
    <source>
        <dbReference type="PROSITE" id="PS51387"/>
    </source>
</evidence>
<dbReference type="Proteomes" id="UP001181355">
    <property type="component" value="Chromosome"/>
</dbReference>
<dbReference type="Gene3D" id="1.10.45.10">
    <property type="entry name" value="Vanillyl-alcohol Oxidase, Chain A, domain 4"/>
    <property type="match status" value="1"/>
</dbReference>
<dbReference type="InterPro" id="IPR051264">
    <property type="entry name" value="FAD-oxidored/transferase_4"/>
</dbReference>
<evidence type="ECO:0000313" key="6">
    <source>
        <dbReference type="Proteomes" id="UP001181355"/>
    </source>
</evidence>
<evidence type="ECO:0000313" key="5">
    <source>
        <dbReference type="EMBL" id="WMW79035.1"/>
    </source>
</evidence>
<dbReference type="InterPro" id="IPR016167">
    <property type="entry name" value="FAD-bd_PCMH_sub1"/>
</dbReference>
<protein>
    <submittedName>
        <fullName evidence="5">FAD-binding oxidoreductase</fullName>
    </submittedName>
</protein>
<keyword evidence="3" id="KW-0274">FAD</keyword>
<sequence>MDQHKRFLEACVSIVGANGVITDPSLQESFLREWRRRKVGRALAVICPSNTEEVSSIVRLCHENHISIVPQGGNTGLVYGGIPDESGNAIVLSLRKLNRIREIDPQNNAITVEAGCILQTIQEHAADHDRLFPLSLASEGSCTIGGNLSTNAGGTAVLRYGNTRELCLGLEIVTADGRIWNGLKQLRKDNTGYDLRDLFIGAEGTLGVITAAVMKLFPKTKHQICAFVAVEDLSQSVQFLNFLQQRFNENLTAFEIMNAFSLELVARAFPHLQIPQLQKSPFYILAEISSNADVAHLNGEIENELSQALEAGLVIDVVVTQNINQAQSCWQIRESISEAQARHGKNIKHDISLPISSVPDFVEQCDQALQRYVPKCRLVTFGHLGDGNLHYNVSAPPEVTPDDFLKQQKPINHIVHQLVHQFNGSISAEHGIGTLKKEELRLYKSELEIEMMQQIKKALDPFQIMNPGKIF</sequence>
<comment type="similarity">
    <text evidence="1">Belongs to the FAD-binding oxidoreductase/transferase type 4 family.</text>
</comment>
<evidence type="ECO:0000256" key="3">
    <source>
        <dbReference type="ARBA" id="ARBA00022827"/>
    </source>
</evidence>
<dbReference type="Gene3D" id="3.30.465.10">
    <property type="match status" value="1"/>
</dbReference>
<dbReference type="InterPro" id="IPR016169">
    <property type="entry name" value="FAD-bd_PCMH_sub2"/>
</dbReference>
<dbReference type="Gene3D" id="3.30.43.10">
    <property type="entry name" value="Uridine Diphospho-n-acetylenolpyruvylglucosamine Reductase, domain 2"/>
    <property type="match status" value="1"/>
</dbReference>
<dbReference type="InterPro" id="IPR004113">
    <property type="entry name" value="FAD-bd_oxidored_4_C"/>
</dbReference>
<proteinExistence type="inferred from homology"/>
<feature type="domain" description="FAD-binding PCMH-type" evidence="4">
    <location>
        <begin position="38"/>
        <end position="219"/>
    </location>
</feature>
<dbReference type="RefSeq" id="WP_309480536.1">
    <property type="nucleotide sequence ID" value="NZ_CP133720.1"/>
</dbReference>
<dbReference type="InterPro" id="IPR016164">
    <property type="entry name" value="FAD-linked_Oxase-like_C"/>
</dbReference>
<organism evidence="5 6">
    <name type="scientific">Undibacterium cyanobacteriorum</name>
    <dbReference type="NCBI Taxonomy" id="3073561"/>
    <lineage>
        <taxon>Bacteria</taxon>
        <taxon>Pseudomonadati</taxon>
        <taxon>Pseudomonadota</taxon>
        <taxon>Betaproteobacteria</taxon>
        <taxon>Burkholderiales</taxon>
        <taxon>Oxalobacteraceae</taxon>
        <taxon>Undibacterium</taxon>
    </lineage>
</organism>
<accession>A0ABY9REF2</accession>
<reference evidence="5" key="1">
    <citation type="submission" date="2023-09" db="EMBL/GenBank/DDBJ databases">
        <title>Undibacterium sp. 20NA77.5 isolated from freshwater.</title>
        <authorList>
            <person name="Le V."/>
            <person name="Ko S.-R."/>
            <person name="Ahn C.-Y."/>
            <person name="Oh H.-M."/>
        </authorList>
    </citation>
    <scope>NUCLEOTIDE SEQUENCE</scope>
    <source>
        <strain evidence="5">20NA77.5</strain>
    </source>
</reference>
<dbReference type="SUPFAM" id="SSF55103">
    <property type="entry name" value="FAD-linked oxidases, C-terminal domain"/>
    <property type="match status" value="1"/>
</dbReference>
<dbReference type="InterPro" id="IPR036318">
    <property type="entry name" value="FAD-bd_PCMH-like_sf"/>
</dbReference>
<dbReference type="InterPro" id="IPR016166">
    <property type="entry name" value="FAD-bd_PCMH"/>
</dbReference>
<keyword evidence="6" id="KW-1185">Reference proteome</keyword>
<dbReference type="InterPro" id="IPR006094">
    <property type="entry name" value="Oxid_FAD_bind_N"/>
</dbReference>
<dbReference type="InterPro" id="IPR016171">
    <property type="entry name" value="Vanillyl_alc_oxidase_C-sub2"/>
</dbReference>
<name>A0ABY9REF2_9BURK</name>
<gene>
    <name evidence="5" type="ORF">RF679_10210</name>
</gene>
<dbReference type="PANTHER" id="PTHR43716">
    <property type="entry name" value="D-2-HYDROXYGLUTARATE DEHYDROGENASE, MITOCHONDRIAL"/>
    <property type="match status" value="1"/>
</dbReference>
<dbReference type="Pfam" id="PF01565">
    <property type="entry name" value="FAD_binding_4"/>
    <property type="match status" value="1"/>
</dbReference>
<dbReference type="PROSITE" id="PS51387">
    <property type="entry name" value="FAD_PCMH"/>
    <property type="match status" value="1"/>
</dbReference>
<dbReference type="PANTHER" id="PTHR43716:SF2">
    <property type="entry name" value="BLL6224 PROTEIN"/>
    <property type="match status" value="1"/>
</dbReference>
<dbReference type="Gene3D" id="3.30.70.2190">
    <property type="match status" value="1"/>
</dbReference>
<keyword evidence="2" id="KW-0285">Flavoprotein</keyword>
<evidence type="ECO:0000256" key="2">
    <source>
        <dbReference type="ARBA" id="ARBA00022630"/>
    </source>
</evidence>